<dbReference type="PROSITE" id="PS50075">
    <property type="entry name" value="CARRIER"/>
    <property type="match status" value="1"/>
</dbReference>
<dbReference type="EMBL" id="CP109071">
    <property type="protein sequence ID" value="WSA33675.1"/>
    <property type="molecule type" value="Genomic_DNA"/>
</dbReference>
<evidence type="ECO:0000256" key="1">
    <source>
        <dbReference type="ARBA" id="ARBA00001957"/>
    </source>
</evidence>
<evidence type="ECO:0000313" key="5">
    <source>
        <dbReference type="EMBL" id="SCL50709.1"/>
    </source>
</evidence>
<evidence type="ECO:0000259" key="4">
    <source>
        <dbReference type="PROSITE" id="PS50075"/>
    </source>
</evidence>
<dbReference type="RefSeq" id="WP_091621627.1">
    <property type="nucleotide sequence ID" value="NZ_CP109071.1"/>
</dbReference>
<dbReference type="InterPro" id="IPR009081">
    <property type="entry name" value="PP-bd_ACP"/>
</dbReference>
<accession>A0A1C6UA18</accession>
<dbReference type="Gene3D" id="3.40.50.12780">
    <property type="entry name" value="N-terminal domain of ligase-like"/>
    <property type="match status" value="1"/>
</dbReference>
<dbReference type="InterPro" id="IPR000873">
    <property type="entry name" value="AMP-dep_synth/lig_dom"/>
</dbReference>
<keyword evidence="8" id="KW-1185">Reference proteome</keyword>
<evidence type="ECO:0000256" key="3">
    <source>
        <dbReference type="ARBA" id="ARBA00022553"/>
    </source>
</evidence>
<organism evidence="5 7">
    <name type="scientific">Micromonospora peucetia</name>
    <dbReference type="NCBI Taxonomy" id="47871"/>
    <lineage>
        <taxon>Bacteria</taxon>
        <taxon>Bacillati</taxon>
        <taxon>Actinomycetota</taxon>
        <taxon>Actinomycetes</taxon>
        <taxon>Micromonosporales</taxon>
        <taxon>Micromonosporaceae</taxon>
        <taxon>Micromonospora</taxon>
    </lineage>
</organism>
<dbReference type="Pfam" id="PF00501">
    <property type="entry name" value="AMP-binding"/>
    <property type="match status" value="1"/>
</dbReference>
<feature type="domain" description="Carrier" evidence="4">
    <location>
        <begin position="988"/>
        <end position="1062"/>
    </location>
</feature>
<dbReference type="GO" id="GO:0043041">
    <property type="term" value="P:amino acid activation for nonribosomal peptide biosynthetic process"/>
    <property type="evidence" value="ECO:0007669"/>
    <property type="project" value="TreeGrafter"/>
</dbReference>
<dbReference type="InterPro" id="IPR001242">
    <property type="entry name" value="Condensation_dom"/>
</dbReference>
<reference evidence="6 8" key="2">
    <citation type="submission" date="2022-10" db="EMBL/GenBank/DDBJ databases">
        <title>The complete genomes of actinobacterial strains from the NBC collection.</title>
        <authorList>
            <person name="Joergensen T.S."/>
            <person name="Alvarez Arevalo M."/>
            <person name="Sterndorff E.B."/>
            <person name="Faurdal D."/>
            <person name="Vuksanovic O."/>
            <person name="Mourched A.-S."/>
            <person name="Charusanti P."/>
            <person name="Shaw S."/>
            <person name="Blin K."/>
            <person name="Weber T."/>
        </authorList>
    </citation>
    <scope>NUCLEOTIDE SEQUENCE [LARGE SCALE GENOMIC DNA]</scope>
    <source>
        <strain evidence="6 8">NBC 01809</strain>
    </source>
</reference>
<dbReference type="Gene3D" id="3.30.559.30">
    <property type="entry name" value="Nonribosomal peptide synthetase, condensation domain"/>
    <property type="match status" value="2"/>
</dbReference>
<dbReference type="GO" id="GO:0003824">
    <property type="term" value="F:catalytic activity"/>
    <property type="evidence" value="ECO:0007669"/>
    <property type="project" value="InterPro"/>
</dbReference>
<dbReference type="Gene3D" id="3.30.559.10">
    <property type="entry name" value="Chloramphenicol acetyltransferase-like domain"/>
    <property type="match status" value="2"/>
</dbReference>
<reference evidence="5 7" key="1">
    <citation type="submission" date="2016-06" db="EMBL/GenBank/DDBJ databases">
        <authorList>
            <person name="Kjaerup R.B."/>
            <person name="Dalgaard T.S."/>
            <person name="Juul-Madsen H.R."/>
        </authorList>
    </citation>
    <scope>NUCLEOTIDE SEQUENCE [LARGE SCALE GENOMIC DNA]</scope>
    <source>
        <strain evidence="5 7">DSM 43363</strain>
    </source>
</reference>
<dbReference type="Pfam" id="PF13193">
    <property type="entry name" value="AMP-binding_C"/>
    <property type="match status" value="1"/>
</dbReference>
<evidence type="ECO:0000313" key="7">
    <source>
        <dbReference type="Proteomes" id="UP000199343"/>
    </source>
</evidence>
<sequence length="1511" mass="161128">MSGPSPVEAIYPLTPLQEGMLLESLDAGDARAYLSQVRYTLRGAVDTDALRSAWTAVAAKHQALRACVAYTGLTAPVQAVYRQPFDLVEVVDGVHDDDALDEHLRRDLDAGFDLERAPLHRVRLLERADGTWEMVWTSHHIMIDGWSIPIVISDVFVAYGQRCAGAPIDLLPTADYRDYLRWTAGRDRGQVLEHWRRALRGFTEPTPLPTPAPGALDRGRQVLAATLPAADSARLVQRAKQERVTLNTLIQAAWTVVLARFSGRDDVLFGATVSGRPAAVPGAETMVGLFINTLPVRVRLPRRVPVATWLQDLQRRFLASREYEEASLRDIRSVAEVPRHRSLFGSIVVVENYPLITDGRFGDRRPPVDIVAATSREELAHPLVLSVTGGGETAVELFHDDAKVPALAAQAMLDGFVAVLRTLADGSAAGVADLLAAVPAATPLTGGTPAVAEPPLVPAVLRAVAAASPDAVAVVDGPRRMSYAALVHAADRGAGRLRQHGVVTGATVALLADRGVDRVAATLAVWFAGGQFVPLDPAWPAARTSALLAQVDPAVVLTDDPAVAAADAPVLSLTALLADTDTDTGYAAGADIDADAGSGGGGGAHRAVVPAEQVWEPVAAGRTDAAYTIFTSGTTGRSKPVVVEHGALAAAVAGWETAHSFAARTRNHLHLANPAFDVAIAEVLRALCAGRTVVVASRAVGEDPAALLDLILDEQVDVMDVPPSLLRPLMDEVELSGQRLDQLSTVLIGGESWFARDYVRLAEVAGAGTRVVNAYGITETSIDSAYAVLGTVAGQAETLWLDATYPGVDALLVDGAGRPVPVGARGEVWLSGPTLARGYDRDPARTALRFVPDARPGRAGSRAYRTGDLGTIDGRGRLHLLGRVDAQLSVNGHRIEPQEVEAALVVHPEVAGAAVTVRDGHLVAFVTSPTAALDTERVRAHLRALLPSYAVPMLVRIDALPVTANGKLDRAALPATVDGRPTVTGHVEPSTPTERILAEVWREVLGVDRVGVRDNFFDLGGDSIAGLRVKGRAAGQGVDLQPRDVFTYQTVAELAAYVDTRETDTVVATLVAEGEVPLLPVQRLFLDHVGADPAHFDMAQGVRVAQVLDPDTVRAALEAVARRHGALRTRFRRTPGGWRQWVEAAPDPLVTFQVVDLRGRPDDRAATHQTLLAGHRSGHDLAGSPLWSCLVVLDDQETTLYFAVHHLVMDIYSWRLVIQDFLGNYAALTAGEPPRDAPMAGYPEYALAAAAQIDSLRESESAWLSTVGTPRPVPTTLSGGENTLAGVRSVEGAVSPTATDTLHRLRAGGGTASPVLVTLLAGFSRAYSRWSGEDLYLFVETHGRDTTLGGVDTSAAVGWFTALYPATVPYRPTESFSDTWWRVRRLVESVPRPVSSFGLLRDAEPRSALADVPLPQIALNHTGTMSADVDGSHQHGLSVVPVPSLTADPTTRRDQLIDVETGVADGRFQFAVNYSSAHFDQAGIEKFAALFSEELENLPDHIEEEKTHGAV</sequence>
<dbReference type="CDD" id="cd05930">
    <property type="entry name" value="A_NRPS"/>
    <property type="match status" value="1"/>
</dbReference>
<keyword evidence="3" id="KW-0597">Phosphoprotein</keyword>
<dbReference type="GO" id="GO:0044550">
    <property type="term" value="P:secondary metabolite biosynthetic process"/>
    <property type="evidence" value="ECO:0007669"/>
    <property type="project" value="TreeGrafter"/>
</dbReference>
<dbReference type="InterPro" id="IPR036736">
    <property type="entry name" value="ACP-like_sf"/>
</dbReference>
<dbReference type="GO" id="GO:0031177">
    <property type="term" value="F:phosphopantetheine binding"/>
    <property type="evidence" value="ECO:0007669"/>
    <property type="project" value="InterPro"/>
</dbReference>
<evidence type="ECO:0000313" key="8">
    <source>
        <dbReference type="Proteomes" id="UP001334804"/>
    </source>
</evidence>
<dbReference type="OrthoDB" id="3671989at2"/>
<dbReference type="InterPro" id="IPR045851">
    <property type="entry name" value="AMP-bd_C_sf"/>
</dbReference>
<comment type="cofactor">
    <cofactor evidence="1">
        <name>pantetheine 4'-phosphate</name>
        <dbReference type="ChEBI" id="CHEBI:47942"/>
    </cofactor>
</comment>
<dbReference type="SUPFAM" id="SSF47336">
    <property type="entry name" value="ACP-like"/>
    <property type="match status" value="1"/>
</dbReference>
<dbReference type="STRING" id="47871.GA0070608_0736"/>
<dbReference type="Proteomes" id="UP001334804">
    <property type="component" value="Chromosome"/>
</dbReference>
<keyword evidence="2" id="KW-0596">Phosphopantetheine</keyword>
<dbReference type="SUPFAM" id="SSF56801">
    <property type="entry name" value="Acetyl-CoA synthetase-like"/>
    <property type="match status" value="1"/>
</dbReference>
<dbReference type="SMART" id="SM00823">
    <property type="entry name" value="PKS_PP"/>
    <property type="match status" value="1"/>
</dbReference>
<dbReference type="GO" id="GO:0005737">
    <property type="term" value="C:cytoplasm"/>
    <property type="evidence" value="ECO:0007669"/>
    <property type="project" value="TreeGrafter"/>
</dbReference>
<dbReference type="FunFam" id="1.10.1200.10:FF:000005">
    <property type="entry name" value="Nonribosomal peptide synthetase 1"/>
    <property type="match status" value="1"/>
</dbReference>
<dbReference type="Gene3D" id="3.30.300.30">
    <property type="match status" value="1"/>
</dbReference>
<dbReference type="EMBL" id="FMIC01000002">
    <property type="protein sequence ID" value="SCL50709.1"/>
    <property type="molecule type" value="Genomic_DNA"/>
</dbReference>
<evidence type="ECO:0000256" key="2">
    <source>
        <dbReference type="ARBA" id="ARBA00022450"/>
    </source>
</evidence>
<gene>
    <name evidence="5" type="ORF">GA0070608_0736</name>
    <name evidence="6" type="ORF">OIE14_06385</name>
</gene>
<protein>
    <submittedName>
        <fullName evidence="6">Condensation domain-containing protein</fullName>
    </submittedName>
    <submittedName>
        <fullName evidence="5">Non-ribosomal peptide synthase domain TIGR01720/amino acid adenylation domain-containing protein</fullName>
    </submittedName>
</protein>
<dbReference type="InterPro" id="IPR023213">
    <property type="entry name" value="CAT-like_dom_sf"/>
</dbReference>
<dbReference type="InterPro" id="IPR025110">
    <property type="entry name" value="AMP-bd_C"/>
</dbReference>
<dbReference type="InterPro" id="IPR042099">
    <property type="entry name" value="ANL_N_sf"/>
</dbReference>
<dbReference type="GO" id="GO:0008610">
    <property type="term" value="P:lipid biosynthetic process"/>
    <property type="evidence" value="ECO:0007669"/>
    <property type="project" value="UniProtKB-ARBA"/>
</dbReference>
<name>A0A1C6UA18_9ACTN</name>
<dbReference type="SUPFAM" id="SSF52777">
    <property type="entry name" value="CoA-dependent acyltransferases"/>
    <property type="match status" value="4"/>
</dbReference>
<dbReference type="Proteomes" id="UP000199343">
    <property type="component" value="Unassembled WGS sequence"/>
</dbReference>
<dbReference type="Pfam" id="PF00668">
    <property type="entry name" value="Condensation"/>
    <property type="match status" value="2"/>
</dbReference>
<evidence type="ECO:0000313" key="6">
    <source>
        <dbReference type="EMBL" id="WSA33675.1"/>
    </source>
</evidence>
<dbReference type="Pfam" id="PF00550">
    <property type="entry name" value="PP-binding"/>
    <property type="match status" value="1"/>
</dbReference>
<proteinExistence type="predicted"/>
<dbReference type="PANTHER" id="PTHR45527:SF1">
    <property type="entry name" value="FATTY ACID SYNTHASE"/>
    <property type="match status" value="1"/>
</dbReference>
<dbReference type="Gene3D" id="1.10.1200.10">
    <property type="entry name" value="ACP-like"/>
    <property type="match status" value="1"/>
</dbReference>
<dbReference type="InterPro" id="IPR020806">
    <property type="entry name" value="PKS_PP-bd"/>
</dbReference>
<dbReference type="PANTHER" id="PTHR45527">
    <property type="entry name" value="NONRIBOSOMAL PEPTIDE SYNTHETASE"/>
    <property type="match status" value="1"/>
</dbReference>
<dbReference type="CDD" id="cd19543">
    <property type="entry name" value="DCL_NRPS"/>
    <property type="match status" value="1"/>
</dbReference>